<proteinExistence type="predicted"/>
<dbReference type="EMBL" id="JARYMX010000002">
    <property type="protein sequence ID" value="KAJ9561782.1"/>
    <property type="molecule type" value="Genomic_DNA"/>
</dbReference>
<comment type="caution">
    <text evidence="2">The sequence shown here is derived from an EMBL/GenBank/DDBJ whole genome shotgun (WGS) entry which is preliminary data.</text>
</comment>
<accession>A0AA38WI51</accession>
<name>A0AA38WI51_9ASTR</name>
<sequence length="138" mass="15692">MFSERHGCKFRRPHHRHRRPDLSPTHHLHQPHHRLDLQIPTTPPPSPTSPPPPRLAPPPRPSPTTAMSRSGSSCVIECSSFLFLKVRHVFLKAEVDDDRPRAMAPPAHPKAAPAFSFTSDKYVKRCCMNYQPVENVEN</sequence>
<feature type="compositionally biased region" description="Basic residues" evidence="1">
    <location>
        <begin position="8"/>
        <end position="19"/>
    </location>
</feature>
<evidence type="ECO:0000313" key="2">
    <source>
        <dbReference type="EMBL" id="KAJ9561782.1"/>
    </source>
</evidence>
<evidence type="ECO:0000313" key="3">
    <source>
        <dbReference type="Proteomes" id="UP001172457"/>
    </source>
</evidence>
<feature type="compositionally biased region" description="Pro residues" evidence="1">
    <location>
        <begin position="41"/>
        <end position="62"/>
    </location>
</feature>
<keyword evidence="3" id="KW-1185">Reference proteome</keyword>
<dbReference type="Proteomes" id="UP001172457">
    <property type="component" value="Chromosome 2"/>
</dbReference>
<organism evidence="2 3">
    <name type="scientific">Centaurea solstitialis</name>
    <name type="common">yellow star-thistle</name>
    <dbReference type="NCBI Taxonomy" id="347529"/>
    <lineage>
        <taxon>Eukaryota</taxon>
        <taxon>Viridiplantae</taxon>
        <taxon>Streptophyta</taxon>
        <taxon>Embryophyta</taxon>
        <taxon>Tracheophyta</taxon>
        <taxon>Spermatophyta</taxon>
        <taxon>Magnoliopsida</taxon>
        <taxon>eudicotyledons</taxon>
        <taxon>Gunneridae</taxon>
        <taxon>Pentapetalae</taxon>
        <taxon>asterids</taxon>
        <taxon>campanulids</taxon>
        <taxon>Asterales</taxon>
        <taxon>Asteraceae</taxon>
        <taxon>Carduoideae</taxon>
        <taxon>Cardueae</taxon>
        <taxon>Centaureinae</taxon>
        <taxon>Centaurea</taxon>
    </lineage>
</organism>
<gene>
    <name evidence="2" type="ORF">OSB04_006942</name>
</gene>
<evidence type="ECO:0000256" key="1">
    <source>
        <dbReference type="SAM" id="MobiDB-lite"/>
    </source>
</evidence>
<feature type="region of interest" description="Disordered" evidence="1">
    <location>
        <begin position="1"/>
        <end position="70"/>
    </location>
</feature>
<dbReference type="AlphaFoldDB" id="A0AA38WI51"/>
<protein>
    <submittedName>
        <fullName evidence="2">Uncharacterized protein</fullName>
    </submittedName>
</protein>
<reference evidence="2" key="1">
    <citation type="submission" date="2023-03" db="EMBL/GenBank/DDBJ databases">
        <title>Chromosome-scale reference genome and RAD-based genetic map of yellow starthistle (Centaurea solstitialis) reveal putative structural variation and QTLs associated with invader traits.</title>
        <authorList>
            <person name="Reatini B."/>
            <person name="Cang F.A."/>
            <person name="Jiang Q."/>
            <person name="Mckibben M.T.W."/>
            <person name="Barker M.S."/>
            <person name="Rieseberg L.H."/>
            <person name="Dlugosch K.M."/>
        </authorList>
    </citation>
    <scope>NUCLEOTIDE SEQUENCE</scope>
    <source>
        <strain evidence="2">CAN-66</strain>
        <tissue evidence="2">Leaf</tissue>
    </source>
</reference>